<evidence type="ECO:0000256" key="4">
    <source>
        <dbReference type="ARBA" id="ARBA00023136"/>
    </source>
</evidence>
<feature type="transmembrane region" description="Helical" evidence="5">
    <location>
        <begin position="90"/>
        <end position="111"/>
    </location>
</feature>
<gene>
    <name evidence="7" type="ORF">SDC9_193598</name>
</gene>
<keyword evidence="3 5" id="KW-1133">Transmembrane helix</keyword>
<comment type="subcellular location">
    <subcellularLocation>
        <location evidence="1">Membrane</location>
        <topology evidence="1">Multi-pass membrane protein</topology>
    </subcellularLocation>
</comment>
<name>A0A645I6J7_9ZZZZ</name>
<reference evidence="7" key="1">
    <citation type="submission" date="2019-08" db="EMBL/GenBank/DDBJ databases">
        <authorList>
            <person name="Kucharzyk K."/>
            <person name="Murdoch R.W."/>
            <person name="Higgins S."/>
            <person name="Loffler F."/>
        </authorList>
    </citation>
    <scope>NUCLEOTIDE SEQUENCE</scope>
</reference>
<dbReference type="GO" id="GO:0140359">
    <property type="term" value="F:ABC-type transporter activity"/>
    <property type="evidence" value="ECO:0007669"/>
    <property type="project" value="InterPro"/>
</dbReference>
<dbReference type="AlphaFoldDB" id="A0A645I6J7"/>
<dbReference type="Pfam" id="PF01061">
    <property type="entry name" value="ABC2_membrane"/>
    <property type="match status" value="1"/>
</dbReference>
<feature type="domain" description="ABC-2 type transporter transmembrane" evidence="6">
    <location>
        <begin position="3"/>
        <end position="80"/>
    </location>
</feature>
<dbReference type="InterPro" id="IPR013525">
    <property type="entry name" value="ABC2_TM"/>
</dbReference>
<evidence type="ECO:0000256" key="3">
    <source>
        <dbReference type="ARBA" id="ARBA00022989"/>
    </source>
</evidence>
<evidence type="ECO:0000256" key="1">
    <source>
        <dbReference type="ARBA" id="ARBA00004141"/>
    </source>
</evidence>
<keyword evidence="2 5" id="KW-0812">Transmembrane</keyword>
<feature type="transmembrane region" description="Helical" evidence="5">
    <location>
        <begin position="6"/>
        <end position="30"/>
    </location>
</feature>
<evidence type="ECO:0000313" key="7">
    <source>
        <dbReference type="EMBL" id="MPN46019.1"/>
    </source>
</evidence>
<dbReference type="EMBL" id="VSSQ01106324">
    <property type="protein sequence ID" value="MPN46019.1"/>
    <property type="molecule type" value="Genomic_DNA"/>
</dbReference>
<evidence type="ECO:0000256" key="2">
    <source>
        <dbReference type="ARBA" id="ARBA00022692"/>
    </source>
</evidence>
<comment type="caution">
    <text evidence="7">The sequence shown here is derived from an EMBL/GenBank/DDBJ whole genome shotgun (WGS) entry which is preliminary data.</text>
</comment>
<protein>
    <recommendedName>
        <fullName evidence="6">ABC-2 type transporter transmembrane domain-containing protein</fullName>
    </recommendedName>
</protein>
<evidence type="ECO:0000259" key="6">
    <source>
        <dbReference type="Pfam" id="PF01061"/>
    </source>
</evidence>
<dbReference type="GO" id="GO:0016020">
    <property type="term" value="C:membrane"/>
    <property type="evidence" value="ECO:0007669"/>
    <property type="project" value="UniProtKB-SubCell"/>
</dbReference>
<keyword evidence="4 5" id="KW-0472">Membrane</keyword>
<evidence type="ECO:0000256" key="5">
    <source>
        <dbReference type="SAM" id="Phobius"/>
    </source>
</evidence>
<accession>A0A645I6J7</accession>
<organism evidence="7">
    <name type="scientific">bioreactor metagenome</name>
    <dbReference type="NCBI Taxonomy" id="1076179"/>
    <lineage>
        <taxon>unclassified sequences</taxon>
        <taxon>metagenomes</taxon>
        <taxon>ecological metagenomes</taxon>
    </lineage>
</organism>
<proteinExistence type="predicted"/>
<feature type="transmembrane region" description="Helical" evidence="5">
    <location>
        <begin position="37"/>
        <end position="57"/>
    </location>
</feature>
<sequence length="126" mass="14108">MNGSFVLFSIATFLFVLAHQAIGIFMIGLFPVLRDAISFGALYGILSFTYAGFTFPIDAMPPLAQGPSILFPIRHYFQIYTNEVLNGAPFAYSIVYYAALLSFLILPFIIVKRLEKALINQNYPLK</sequence>